<accession>A0ABN1LJK2</accession>
<evidence type="ECO:0000313" key="3">
    <source>
        <dbReference type="Proteomes" id="UP001501764"/>
    </source>
</evidence>
<name>A0ABN1LJK2_9CLOT</name>
<gene>
    <name evidence="2" type="ORF">GCM10008916_08040</name>
</gene>
<keyword evidence="1" id="KW-0175">Coiled coil</keyword>
<dbReference type="RefSeq" id="WP_346025828.1">
    <property type="nucleotide sequence ID" value="NZ_BAAACO010000001.1"/>
</dbReference>
<reference evidence="2 3" key="1">
    <citation type="journal article" date="2019" name="Int. J. Syst. Evol. Microbiol.">
        <title>The Global Catalogue of Microorganisms (GCM) 10K type strain sequencing project: providing services to taxonomists for standard genome sequencing and annotation.</title>
        <authorList>
            <consortium name="The Broad Institute Genomics Platform"/>
            <consortium name="The Broad Institute Genome Sequencing Center for Infectious Disease"/>
            <person name="Wu L."/>
            <person name="Ma J."/>
        </authorList>
    </citation>
    <scope>NUCLEOTIDE SEQUENCE [LARGE SCALE GENOMIC DNA]</scope>
    <source>
        <strain evidence="2 3">JCM 6485</strain>
    </source>
</reference>
<dbReference type="Proteomes" id="UP001501764">
    <property type="component" value="Unassembled WGS sequence"/>
</dbReference>
<protein>
    <submittedName>
        <fullName evidence="2">Uncharacterized protein</fullName>
    </submittedName>
</protein>
<evidence type="ECO:0000256" key="1">
    <source>
        <dbReference type="SAM" id="Coils"/>
    </source>
</evidence>
<sequence length="84" mass="9843">MSKLKLRLSYKNACILKHALRDKVEAVQEFLDGPGVVDLTKEELEKLQKEHEEEKRALAAMKESMFNATECHGVSWYKQNKHKW</sequence>
<dbReference type="EMBL" id="BAAACO010000001">
    <property type="protein sequence ID" value="GAA0856834.1"/>
    <property type="molecule type" value="Genomic_DNA"/>
</dbReference>
<feature type="coiled-coil region" evidence="1">
    <location>
        <begin position="37"/>
        <end position="64"/>
    </location>
</feature>
<evidence type="ECO:0000313" key="2">
    <source>
        <dbReference type="EMBL" id="GAA0856834.1"/>
    </source>
</evidence>
<organism evidence="2 3">
    <name type="scientific">Clostridium nitritogenes</name>
    <dbReference type="NCBI Taxonomy" id="83340"/>
    <lineage>
        <taxon>Bacteria</taxon>
        <taxon>Bacillati</taxon>
        <taxon>Bacillota</taxon>
        <taxon>Clostridia</taxon>
        <taxon>Eubacteriales</taxon>
        <taxon>Clostridiaceae</taxon>
        <taxon>Clostridium</taxon>
    </lineage>
</organism>
<proteinExistence type="predicted"/>
<keyword evidence="3" id="KW-1185">Reference proteome</keyword>
<comment type="caution">
    <text evidence="2">The sequence shown here is derived from an EMBL/GenBank/DDBJ whole genome shotgun (WGS) entry which is preliminary data.</text>
</comment>